<sequence>MISPLYIHHSQIAFGDTDCSSWIHFPKIFRHVEEAEHAFLERQGITIIDRELGGWPRVHVSCDFKQPLRFGDKIEVHLGIEKIGAASINWLFEVLKDGEVYALGKIVSVRVDNQGKPLVIDEETRAKLVPMS</sequence>
<dbReference type="CDD" id="cd00586">
    <property type="entry name" value="4HBT"/>
    <property type="match status" value="1"/>
</dbReference>
<dbReference type="GO" id="GO:0047617">
    <property type="term" value="F:fatty acyl-CoA hydrolase activity"/>
    <property type="evidence" value="ECO:0007669"/>
    <property type="project" value="TreeGrafter"/>
</dbReference>
<dbReference type="SUPFAM" id="SSF54637">
    <property type="entry name" value="Thioesterase/thiol ester dehydrase-isomerase"/>
    <property type="match status" value="1"/>
</dbReference>
<evidence type="ECO:0000313" key="4">
    <source>
        <dbReference type="Proteomes" id="UP000501812"/>
    </source>
</evidence>
<keyword evidence="2" id="KW-0378">Hydrolase</keyword>
<dbReference type="Proteomes" id="UP000501812">
    <property type="component" value="Chromosome"/>
</dbReference>
<dbReference type="Pfam" id="PF13279">
    <property type="entry name" value="4HBT_2"/>
    <property type="match status" value="1"/>
</dbReference>
<reference evidence="3 4" key="1">
    <citation type="submission" date="2020-04" db="EMBL/GenBank/DDBJ databases">
        <title>Luteolibacter sp. G-1-1-1 isolated from soil.</title>
        <authorList>
            <person name="Dahal R.H."/>
        </authorList>
    </citation>
    <scope>NUCLEOTIDE SEQUENCE [LARGE SCALE GENOMIC DNA]</scope>
    <source>
        <strain evidence="3 4">G-1-1-1</strain>
    </source>
</reference>
<dbReference type="EMBL" id="CP051774">
    <property type="protein sequence ID" value="QJE97386.1"/>
    <property type="molecule type" value="Genomic_DNA"/>
</dbReference>
<dbReference type="InterPro" id="IPR029069">
    <property type="entry name" value="HotDog_dom_sf"/>
</dbReference>
<evidence type="ECO:0000313" key="3">
    <source>
        <dbReference type="EMBL" id="QJE97386.1"/>
    </source>
</evidence>
<accession>A0A858RJE4</accession>
<keyword evidence="4" id="KW-1185">Reference proteome</keyword>
<gene>
    <name evidence="3" type="ORF">HHL09_16860</name>
</gene>
<protein>
    <submittedName>
        <fullName evidence="3">Acyl-CoA thioesterase</fullName>
    </submittedName>
</protein>
<dbReference type="KEGG" id="luo:HHL09_16860"/>
<evidence type="ECO:0000256" key="2">
    <source>
        <dbReference type="ARBA" id="ARBA00022801"/>
    </source>
</evidence>
<dbReference type="PANTHER" id="PTHR31793">
    <property type="entry name" value="4-HYDROXYBENZOYL-COA THIOESTERASE FAMILY MEMBER"/>
    <property type="match status" value="1"/>
</dbReference>
<organism evidence="3 4">
    <name type="scientific">Luteolibacter luteus</name>
    <dbReference type="NCBI Taxonomy" id="2728835"/>
    <lineage>
        <taxon>Bacteria</taxon>
        <taxon>Pseudomonadati</taxon>
        <taxon>Verrucomicrobiota</taxon>
        <taxon>Verrucomicrobiia</taxon>
        <taxon>Verrucomicrobiales</taxon>
        <taxon>Verrucomicrobiaceae</taxon>
        <taxon>Luteolibacter</taxon>
    </lineage>
</organism>
<dbReference type="AlphaFoldDB" id="A0A858RJE4"/>
<evidence type="ECO:0000256" key="1">
    <source>
        <dbReference type="ARBA" id="ARBA00005953"/>
    </source>
</evidence>
<dbReference type="InterPro" id="IPR050563">
    <property type="entry name" value="4-hydroxybenzoyl-CoA_TE"/>
</dbReference>
<proteinExistence type="inferred from homology"/>
<dbReference type="PANTHER" id="PTHR31793:SF27">
    <property type="entry name" value="NOVEL THIOESTERASE SUPERFAMILY DOMAIN AND SAPOSIN A-TYPE DOMAIN CONTAINING PROTEIN (0610012H03RIK)"/>
    <property type="match status" value="1"/>
</dbReference>
<dbReference type="RefSeq" id="WP_169455786.1">
    <property type="nucleotide sequence ID" value="NZ_CP051774.1"/>
</dbReference>
<dbReference type="Gene3D" id="3.10.129.10">
    <property type="entry name" value="Hotdog Thioesterase"/>
    <property type="match status" value="1"/>
</dbReference>
<name>A0A858RJE4_9BACT</name>
<comment type="similarity">
    <text evidence="1">Belongs to the 4-hydroxybenzoyl-CoA thioesterase family.</text>
</comment>